<reference evidence="1" key="1">
    <citation type="submission" date="2022-01" db="EMBL/GenBank/DDBJ databases">
        <authorList>
            <person name="Jo J.-H."/>
            <person name="Im W.-T."/>
        </authorList>
    </citation>
    <scope>NUCLEOTIDE SEQUENCE</scope>
    <source>
        <strain evidence="1">NA20</strain>
    </source>
</reference>
<protein>
    <submittedName>
        <fullName evidence="1">TIGR04141 family sporadically distributed protein</fullName>
    </submittedName>
</protein>
<dbReference type="EMBL" id="JAKLTR010000007">
    <property type="protein sequence ID" value="MCG2615255.1"/>
    <property type="molecule type" value="Genomic_DNA"/>
</dbReference>
<gene>
    <name evidence="1" type="ORF">LZZ85_13220</name>
</gene>
<proteinExistence type="predicted"/>
<evidence type="ECO:0000313" key="1">
    <source>
        <dbReference type="EMBL" id="MCG2615255.1"/>
    </source>
</evidence>
<dbReference type="Proteomes" id="UP001165367">
    <property type="component" value="Unassembled WGS sequence"/>
</dbReference>
<accession>A0ABS9KSK9</accession>
<dbReference type="InterPro" id="IPR026487">
    <property type="entry name" value="CHP04141"/>
</dbReference>
<dbReference type="Pfam" id="PF19614">
    <property type="entry name" value="DUF6119"/>
    <property type="match status" value="1"/>
</dbReference>
<evidence type="ECO:0000313" key="2">
    <source>
        <dbReference type="Proteomes" id="UP001165367"/>
    </source>
</evidence>
<comment type="caution">
    <text evidence="1">The sequence shown here is derived from an EMBL/GenBank/DDBJ whole genome shotgun (WGS) entry which is preliminary data.</text>
</comment>
<keyword evidence="2" id="KW-1185">Reference proteome</keyword>
<dbReference type="NCBIfam" id="TIGR04141">
    <property type="entry name" value="TIGR04141 family sporadically distributed protein"/>
    <property type="match status" value="1"/>
</dbReference>
<name>A0ABS9KSK9_9BACT</name>
<dbReference type="RefSeq" id="WP_237872440.1">
    <property type="nucleotide sequence ID" value="NZ_JAKLTR010000007.1"/>
</dbReference>
<organism evidence="1 2">
    <name type="scientific">Terrimonas ginsenosidimutans</name>
    <dbReference type="NCBI Taxonomy" id="2908004"/>
    <lineage>
        <taxon>Bacteria</taxon>
        <taxon>Pseudomonadati</taxon>
        <taxon>Bacteroidota</taxon>
        <taxon>Chitinophagia</taxon>
        <taxon>Chitinophagales</taxon>
        <taxon>Chitinophagaceae</taxon>
        <taxon>Terrimonas</taxon>
    </lineage>
</organism>
<sequence>MALSNRLPVTIYEIEREEFEKLDENDTIGEIIRRLNEEGISLSEITLNKQEFGDYTVNFYQFHKFYPPTWLKFLSPIIDQGDRILKANNNIYSFIGFIAYKKRIYAIAGGYGSFEIERFTKPDFGLEIIVKLFERDSRVIRSIQQRGVTGIVMGQSRFYRGDQRFSDENSFGQIFKQVQAELNREHLIKSFGFSKTDIKKENAGCLAKSSFKINKAINFDELLNLIKKIELIQRKDAKFTLNKVVHLRGKRFEKLVKQLDEALILQVYADYKAGQIPDFEICSEKMEEYLTAEKYVIDLSASESIEFFHRPSWNTIINKLKEKKSIEDEDVYQFKHFVLMRKIGSFNEAGTRVSFASIFDHLNGEITVNGRSYFHIDESWYRIEPSFINDLNIQCDGILKDAWDESLLTNKFDTSKDEDVFNQSYIGKPGTLVLDTVTPENIECCDILLYSPDEIIFVHVKKGFKNTIRDLTAQISIAAKRVRETVQSDFAYFEKLEETAKRPGKKSEMRKLIASQKFPSKGITDLFNQTRMPKLTFCLAFVDTALESRSLRTDLKKFNSNIAKYSLIELSQELRLLNYGFKIVQLGKF</sequence>